<evidence type="ECO:0000313" key="3">
    <source>
        <dbReference type="Proteomes" id="UP000286402"/>
    </source>
</evidence>
<comment type="caution">
    <text evidence="2">The sequence shown here is derived from an EMBL/GenBank/DDBJ whole genome shotgun (WGS) entry which is preliminary data.</text>
</comment>
<proteinExistence type="predicted"/>
<feature type="transmembrane region" description="Helical" evidence="1">
    <location>
        <begin position="94"/>
        <end position="114"/>
    </location>
</feature>
<feature type="transmembrane region" description="Helical" evidence="1">
    <location>
        <begin position="70"/>
        <end position="87"/>
    </location>
</feature>
<evidence type="ECO:0000256" key="1">
    <source>
        <dbReference type="SAM" id="Phobius"/>
    </source>
</evidence>
<gene>
    <name evidence="2" type="ORF">BCY89_07260</name>
</gene>
<protein>
    <submittedName>
        <fullName evidence="2">Uncharacterized protein</fullName>
    </submittedName>
</protein>
<keyword evidence="3" id="KW-1185">Reference proteome</keyword>
<keyword evidence="1" id="KW-0472">Membrane</keyword>
<reference evidence="2 3" key="1">
    <citation type="submission" date="2016-07" db="EMBL/GenBank/DDBJ databases">
        <title>Genome analysis of Sphingobacterium siyangense T12B17.</title>
        <authorList>
            <person name="Xu D."/>
            <person name="Su Y."/>
            <person name="Zheng S."/>
        </authorList>
    </citation>
    <scope>NUCLEOTIDE SEQUENCE [LARGE SCALE GENOMIC DNA]</scope>
    <source>
        <strain evidence="2 3">T12B17</strain>
    </source>
</reference>
<dbReference type="AlphaFoldDB" id="A0A420FPA8"/>
<keyword evidence="1" id="KW-1133">Transmembrane helix</keyword>
<feature type="transmembrane region" description="Helical" evidence="1">
    <location>
        <begin position="6"/>
        <end position="23"/>
    </location>
</feature>
<sequence>MTKSTRIIIIFFCLVKLTLHIIADFHSGFQGDELLHIETGNHLAFGYMEFPPIIGVLAFIQNLFRAQFVLIHHLFPHIATILIVIYLGKTVFELGGGSIATAITLSCLLISPGFGGSQQSFQPVVFSQCFWLISFYQLVRFVKYEDRKYLLRRRKCFSMERDVFKYQSRFYKRIKLSLNFIE</sequence>
<name>A0A420FPA8_9SPHI</name>
<organism evidence="2 3">
    <name type="scientific">Sphingobacterium siyangense</name>
    <dbReference type="NCBI Taxonomy" id="459529"/>
    <lineage>
        <taxon>Bacteria</taxon>
        <taxon>Pseudomonadati</taxon>
        <taxon>Bacteroidota</taxon>
        <taxon>Sphingobacteriia</taxon>
        <taxon>Sphingobacteriales</taxon>
        <taxon>Sphingobacteriaceae</taxon>
        <taxon>Sphingobacterium</taxon>
    </lineage>
</organism>
<dbReference type="Proteomes" id="UP000286402">
    <property type="component" value="Unassembled WGS sequence"/>
</dbReference>
<evidence type="ECO:0000313" key="2">
    <source>
        <dbReference type="EMBL" id="RKF34757.1"/>
    </source>
</evidence>
<dbReference type="EMBL" id="MCAQ01000023">
    <property type="protein sequence ID" value="RKF34757.1"/>
    <property type="molecule type" value="Genomic_DNA"/>
</dbReference>
<accession>A0A420FPA8</accession>
<keyword evidence="1" id="KW-0812">Transmembrane</keyword>
<feature type="transmembrane region" description="Helical" evidence="1">
    <location>
        <begin position="120"/>
        <end position="139"/>
    </location>
</feature>